<keyword evidence="4" id="KW-0812">Transmembrane</keyword>
<evidence type="ECO:0000256" key="1">
    <source>
        <dbReference type="ARBA" id="ARBA00004651"/>
    </source>
</evidence>
<dbReference type="EMBL" id="JBHMDM010000013">
    <property type="protein sequence ID" value="MFB9378931.1"/>
    <property type="molecule type" value="Genomic_DNA"/>
</dbReference>
<name>A0ABV5LXX4_9ACTN</name>
<dbReference type="PANTHER" id="PTHR33452:SF1">
    <property type="entry name" value="INNER MEMBRANE PROTEIN YPHA-RELATED"/>
    <property type="match status" value="1"/>
</dbReference>
<dbReference type="InterPro" id="IPR051907">
    <property type="entry name" value="DoxX-like_oxidoreductase"/>
</dbReference>
<dbReference type="PANTHER" id="PTHR33452">
    <property type="entry name" value="OXIDOREDUCTASE CATD-RELATED"/>
    <property type="match status" value="1"/>
</dbReference>
<evidence type="ECO:0000256" key="2">
    <source>
        <dbReference type="ARBA" id="ARBA00006679"/>
    </source>
</evidence>
<keyword evidence="6" id="KW-0472">Membrane</keyword>
<evidence type="ECO:0000313" key="8">
    <source>
        <dbReference type="Proteomes" id="UP001589748"/>
    </source>
</evidence>
<evidence type="ECO:0000256" key="3">
    <source>
        <dbReference type="ARBA" id="ARBA00022475"/>
    </source>
</evidence>
<evidence type="ECO:0000256" key="5">
    <source>
        <dbReference type="ARBA" id="ARBA00022989"/>
    </source>
</evidence>
<evidence type="ECO:0000256" key="4">
    <source>
        <dbReference type="ARBA" id="ARBA00022692"/>
    </source>
</evidence>
<sequence length="181" mass="17702">MTVHGRDLGLLALRLGVGGTLVAHGAQKLFGVFGGGGLEGTAGAMHAMGFRPGKQNAVLAGLSETGGGVLLALGLATPVGGAASAAAMSAAATVHAPNGFFATSGGYEYPAVLGLASTALAVSGPGRYSLDAALGGRLTRPWLAAVALSAAAAGAAWTIRQRQQAVAAERNVDEVAEQVQA</sequence>
<dbReference type="Pfam" id="PF07681">
    <property type="entry name" value="DoxX"/>
    <property type="match status" value="1"/>
</dbReference>
<evidence type="ECO:0000313" key="7">
    <source>
        <dbReference type="EMBL" id="MFB9378931.1"/>
    </source>
</evidence>
<organism evidence="7 8">
    <name type="scientific">Kineococcus gynurae</name>
    <dbReference type="NCBI Taxonomy" id="452979"/>
    <lineage>
        <taxon>Bacteria</taxon>
        <taxon>Bacillati</taxon>
        <taxon>Actinomycetota</taxon>
        <taxon>Actinomycetes</taxon>
        <taxon>Kineosporiales</taxon>
        <taxon>Kineosporiaceae</taxon>
        <taxon>Kineococcus</taxon>
    </lineage>
</organism>
<dbReference type="InterPro" id="IPR032808">
    <property type="entry name" value="DoxX"/>
</dbReference>
<dbReference type="RefSeq" id="WP_380136500.1">
    <property type="nucleotide sequence ID" value="NZ_JBHLUI010000007.1"/>
</dbReference>
<comment type="caution">
    <text evidence="7">The sequence shown here is derived from an EMBL/GenBank/DDBJ whole genome shotgun (WGS) entry which is preliminary data.</text>
</comment>
<comment type="subcellular location">
    <subcellularLocation>
        <location evidence="1">Cell membrane</location>
        <topology evidence="1">Multi-pass membrane protein</topology>
    </subcellularLocation>
</comment>
<dbReference type="Proteomes" id="UP001589748">
    <property type="component" value="Unassembled WGS sequence"/>
</dbReference>
<keyword evidence="8" id="KW-1185">Reference proteome</keyword>
<reference evidence="7 8" key="1">
    <citation type="submission" date="2024-09" db="EMBL/GenBank/DDBJ databases">
        <authorList>
            <person name="Sun Q."/>
            <person name="Mori K."/>
        </authorList>
    </citation>
    <scope>NUCLEOTIDE SEQUENCE [LARGE SCALE GENOMIC DNA]</scope>
    <source>
        <strain evidence="7 8">TISTR 1856</strain>
    </source>
</reference>
<evidence type="ECO:0000256" key="6">
    <source>
        <dbReference type="ARBA" id="ARBA00023136"/>
    </source>
</evidence>
<comment type="similarity">
    <text evidence="2">Belongs to the DoxX family.</text>
</comment>
<keyword evidence="5" id="KW-1133">Transmembrane helix</keyword>
<accession>A0ABV5LXX4</accession>
<protein>
    <submittedName>
        <fullName evidence="7">DoxX family protein</fullName>
    </submittedName>
</protein>
<keyword evidence="3" id="KW-1003">Cell membrane</keyword>
<gene>
    <name evidence="7" type="ORF">ACFFVI_18385</name>
</gene>
<proteinExistence type="inferred from homology"/>